<dbReference type="GO" id="GO:0000175">
    <property type="term" value="F:3'-5'-RNA exonuclease activity"/>
    <property type="evidence" value="ECO:0007669"/>
    <property type="project" value="TreeGrafter"/>
</dbReference>
<feature type="domain" description="Endonuclease/exonuclease/phosphatase" evidence="2">
    <location>
        <begin position="25"/>
        <end position="295"/>
    </location>
</feature>
<keyword evidence="3" id="KW-0378">Hydrolase</keyword>
<protein>
    <submittedName>
        <fullName evidence="3">Endonuclease</fullName>
    </submittedName>
</protein>
<dbReference type="EMBL" id="BQOL01000001">
    <property type="protein sequence ID" value="GKI17382.1"/>
    <property type="molecule type" value="Genomic_DNA"/>
</dbReference>
<dbReference type="SUPFAM" id="SSF56219">
    <property type="entry name" value="DNase I-like"/>
    <property type="match status" value="1"/>
</dbReference>
<evidence type="ECO:0000313" key="4">
    <source>
        <dbReference type="Proteomes" id="UP001055105"/>
    </source>
</evidence>
<feature type="chain" id="PRO_5041371255" evidence="1">
    <location>
        <begin position="20"/>
        <end position="306"/>
    </location>
</feature>
<dbReference type="GO" id="GO:0004519">
    <property type="term" value="F:endonuclease activity"/>
    <property type="evidence" value="ECO:0007669"/>
    <property type="project" value="UniProtKB-KW"/>
</dbReference>
<dbReference type="InterPro" id="IPR005135">
    <property type="entry name" value="Endo/exonuclease/phosphatase"/>
</dbReference>
<evidence type="ECO:0000256" key="1">
    <source>
        <dbReference type="SAM" id="SignalP"/>
    </source>
</evidence>
<reference evidence="3" key="1">
    <citation type="submission" date="2022-01" db="EMBL/GenBank/DDBJ databases">
        <title>Novel bile acid biosynthetic pathways are enriched in the microbiome of centenarians.</title>
        <authorList>
            <person name="Sato Y."/>
            <person name="Atarashi K."/>
            <person name="Plichta R.D."/>
            <person name="Arai Y."/>
            <person name="Sasajima S."/>
            <person name="Kearney M.S."/>
            <person name="Suda W."/>
            <person name="Takeshita K."/>
            <person name="Sasaki T."/>
            <person name="Okamoto S."/>
            <person name="Skelly N.A."/>
            <person name="Okamura Y."/>
            <person name="Vlamakis H."/>
            <person name="Li Y."/>
            <person name="Tanoue T."/>
            <person name="Takei H."/>
            <person name="Nittono H."/>
            <person name="Narushima S."/>
            <person name="Irie J."/>
            <person name="Itoh H."/>
            <person name="Moriya K."/>
            <person name="Sugiura Y."/>
            <person name="Suematsu M."/>
            <person name="Moritoki N."/>
            <person name="Shibata S."/>
            <person name="Littman R.D."/>
            <person name="Fischbach A.M."/>
            <person name="Uwamino Y."/>
            <person name="Inoue T."/>
            <person name="Honda A."/>
            <person name="Hattori M."/>
            <person name="Murai T."/>
            <person name="Xavier J.R."/>
            <person name="Hirose N."/>
            <person name="Honda K."/>
        </authorList>
    </citation>
    <scope>NUCLEOTIDE SEQUENCE</scope>
    <source>
        <strain evidence="3">CE91-St16</strain>
    </source>
</reference>
<feature type="signal peptide" evidence="1">
    <location>
        <begin position="1"/>
        <end position="19"/>
    </location>
</feature>
<accession>A0AA37NQ70</accession>
<dbReference type="Proteomes" id="UP001055105">
    <property type="component" value="Unassembled WGS sequence"/>
</dbReference>
<sequence length="306" mass="35049">MKKLLILALFAAVTFCAAAQELTVATYNIRNANRGDAERGNGWERRGPWVCRLIEFHGFDIFGSQEVLDGQLHDMLAQLPDYDYIGVGRDDGKTQGEYAPIFYKKERFRLLDDGHFWLSEITDRPNKGWDAALPRICTWGHFLDLQTKRRFWFFNLHMDHIGVQAREESAKLVVAKIREMCKPKEFVILTGDFNVDQNNHIYTTFVSSGILADSYETAGRRYAPNGTFNSFNPSLKTDSRIDHIFVTPSVHVHDYGVLTDTYRTETAASGEEIKSGAFPKEVSLHSYDARTPSDHFPVVVRLEFRR</sequence>
<name>A0AA37NQ70_9BACT</name>
<dbReference type="InterPro" id="IPR050410">
    <property type="entry name" value="CCR4/nocturin_mRNA_transcr"/>
</dbReference>
<dbReference type="Gene3D" id="3.60.10.10">
    <property type="entry name" value="Endonuclease/exonuclease/phosphatase"/>
    <property type="match status" value="1"/>
</dbReference>
<dbReference type="PANTHER" id="PTHR12121:SF36">
    <property type="entry name" value="ENDONUCLEASE_EXONUCLEASE_PHOSPHATASE DOMAIN-CONTAINING PROTEIN"/>
    <property type="match status" value="1"/>
</dbReference>
<dbReference type="Pfam" id="PF03372">
    <property type="entry name" value="Exo_endo_phos"/>
    <property type="match status" value="1"/>
</dbReference>
<evidence type="ECO:0000313" key="3">
    <source>
        <dbReference type="EMBL" id="GKI17382.1"/>
    </source>
</evidence>
<dbReference type="PANTHER" id="PTHR12121">
    <property type="entry name" value="CARBON CATABOLITE REPRESSOR PROTEIN 4"/>
    <property type="match status" value="1"/>
</dbReference>
<organism evidence="3 4">
    <name type="scientific">Alistipes finegoldii</name>
    <dbReference type="NCBI Taxonomy" id="214856"/>
    <lineage>
        <taxon>Bacteria</taxon>
        <taxon>Pseudomonadati</taxon>
        <taxon>Bacteroidota</taxon>
        <taxon>Bacteroidia</taxon>
        <taxon>Bacteroidales</taxon>
        <taxon>Rikenellaceae</taxon>
        <taxon>Alistipes</taxon>
    </lineage>
</organism>
<keyword evidence="3" id="KW-0540">Nuclease</keyword>
<dbReference type="InterPro" id="IPR036691">
    <property type="entry name" value="Endo/exonu/phosph_ase_sf"/>
</dbReference>
<keyword evidence="3" id="KW-0255">Endonuclease</keyword>
<evidence type="ECO:0000259" key="2">
    <source>
        <dbReference type="Pfam" id="PF03372"/>
    </source>
</evidence>
<comment type="caution">
    <text evidence="3">The sequence shown here is derived from an EMBL/GenBank/DDBJ whole genome shotgun (WGS) entry which is preliminary data.</text>
</comment>
<dbReference type="RefSeq" id="WP_244075950.1">
    <property type="nucleotide sequence ID" value="NZ_AP025581.1"/>
</dbReference>
<keyword evidence="1" id="KW-0732">Signal</keyword>
<gene>
    <name evidence="3" type="ORF">CE91St16_02900</name>
</gene>
<dbReference type="CDD" id="cd09083">
    <property type="entry name" value="EEP-1"/>
    <property type="match status" value="1"/>
</dbReference>
<proteinExistence type="predicted"/>
<dbReference type="AlphaFoldDB" id="A0AA37NQ70"/>